<dbReference type="SMART" id="SM00895">
    <property type="entry name" value="FCD"/>
    <property type="match status" value="1"/>
</dbReference>
<dbReference type="CDD" id="cd07377">
    <property type="entry name" value="WHTH_GntR"/>
    <property type="match status" value="1"/>
</dbReference>
<dbReference type="SMART" id="SM00345">
    <property type="entry name" value="HTH_GNTR"/>
    <property type="match status" value="1"/>
</dbReference>
<dbReference type="InterPro" id="IPR008920">
    <property type="entry name" value="TF_FadR/GntR_C"/>
</dbReference>
<accession>A0ABZ0B829</accession>
<proteinExistence type="predicted"/>
<dbReference type="Proteomes" id="UP001302249">
    <property type="component" value="Chromosome"/>
</dbReference>
<dbReference type="PANTHER" id="PTHR43537">
    <property type="entry name" value="TRANSCRIPTIONAL REGULATOR, GNTR FAMILY"/>
    <property type="match status" value="1"/>
</dbReference>
<dbReference type="InterPro" id="IPR036390">
    <property type="entry name" value="WH_DNA-bd_sf"/>
</dbReference>
<evidence type="ECO:0000259" key="4">
    <source>
        <dbReference type="PROSITE" id="PS50949"/>
    </source>
</evidence>
<gene>
    <name evidence="5" type="ORF">RPR59_14205</name>
</gene>
<evidence type="ECO:0000256" key="3">
    <source>
        <dbReference type="ARBA" id="ARBA00023163"/>
    </source>
</evidence>
<keyword evidence="3" id="KW-0804">Transcription</keyword>
<dbReference type="Pfam" id="PF00392">
    <property type="entry name" value="GntR"/>
    <property type="match status" value="1"/>
</dbReference>
<feature type="domain" description="HTH gntR-type" evidence="4">
    <location>
        <begin position="17"/>
        <end position="85"/>
    </location>
</feature>
<keyword evidence="1" id="KW-0805">Transcription regulation</keyword>
<protein>
    <submittedName>
        <fullName evidence="5">FadR/GntR family transcriptional regulator</fullName>
    </submittedName>
</protein>
<dbReference type="Pfam" id="PF07729">
    <property type="entry name" value="FCD"/>
    <property type="match status" value="1"/>
</dbReference>
<keyword evidence="2" id="KW-0238">DNA-binding</keyword>
<evidence type="ECO:0000256" key="2">
    <source>
        <dbReference type="ARBA" id="ARBA00023125"/>
    </source>
</evidence>
<dbReference type="PANTHER" id="PTHR43537:SF44">
    <property type="entry name" value="GNTR FAMILY REGULATORY PROTEIN"/>
    <property type="match status" value="1"/>
</dbReference>
<reference evidence="5 6" key="1">
    <citation type="submission" date="2023-09" db="EMBL/GenBank/DDBJ databases">
        <authorList>
            <person name="Rey-Velasco X."/>
        </authorList>
    </citation>
    <scope>NUCLEOTIDE SEQUENCE [LARGE SCALE GENOMIC DNA]</scope>
    <source>
        <strain evidence="5 6">W311</strain>
    </source>
</reference>
<dbReference type="PROSITE" id="PS50949">
    <property type="entry name" value="HTH_GNTR"/>
    <property type="match status" value="1"/>
</dbReference>
<dbReference type="PRINTS" id="PR00035">
    <property type="entry name" value="HTHGNTR"/>
</dbReference>
<dbReference type="Gene3D" id="1.10.10.10">
    <property type="entry name" value="Winged helix-like DNA-binding domain superfamily/Winged helix DNA-binding domain"/>
    <property type="match status" value="1"/>
</dbReference>
<evidence type="ECO:0000313" key="5">
    <source>
        <dbReference type="EMBL" id="WNO53571.1"/>
    </source>
</evidence>
<organism evidence="5 6">
    <name type="scientific">Stakelama saccharophila</name>
    <dbReference type="NCBI Taxonomy" id="3075605"/>
    <lineage>
        <taxon>Bacteria</taxon>
        <taxon>Pseudomonadati</taxon>
        <taxon>Pseudomonadota</taxon>
        <taxon>Alphaproteobacteria</taxon>
        <taxon>Sphingomonadales</taxon>
        <taxon>Sphingomonadaceae</taxon>
        <taxon>Stakelama</taxon>
    </lineage>
</organism>
<dbReference type="InterPro" id="IPR000524">
    <property type="entry name" value="Tscrpt_reg_HTH_GntR"/>
</dbReference>
<dbReference type="Gene3D" id="1.20.120.530">
    <property type="entry name" value="GntR ligand-binding domain-like"/>
    <property type="match status" value="1"/>
</dbReference>
<dbReference type="InterPro" id="IPR011711">
    <property type="entry name" value="GntR_C"/>
</dbReference>
<dbReference type="EMBL" id="CP135076">
    <property type="protein sequence ID" value="WNO53571.1"/>
    <property type="molecule type" value="Genomic_DNA"/>
</dbReference>
<dbReference type="SUPFAM" id="SSF46785">
    <property type="entry name" value="Winged helix' DNA-binding domain"/>
    <property type="match status" value="1"/>
</dbReference>
<dbReference type="InterPro" id="IPR036388">
    <property type="entry name" value="WH-like_DNA-bd_sf"/>
</dbReference>
<evidence type="ECO:0000313" key="6">
    <source>
        <dbReference type="Proteomes" id="UP001302249"/>
    </source>
</evidence>
<dbReference type="SUPFAM" id="SSF48008">
    <property type="entry name" value="GntR ligand-binding domain-like"/>
    <property type="match status" value="1"/>
</dbReference>
<sequence>MASPPAASTAAANNLGRNLTYGLQEVIGRAIVVGEYATGKPFPTEADLARQHGVSRSVTREAMKMLAAKGLLGARPRQGTFVQPDDQWNLFDTDVLRWILERKLSVKTLRQFNELRIGVEPRAAALAAQRARPSQVAAIAAGLQRMRDAERGQDDTLSADIEFHVAVLRASGNPFYVQFRDIVSTALRTSIRFTNRIAGRSASIDDHAMVHSAIASGQAQAAHDAMYKLIDDVLDLIGNAAE</sequence>
<evidence type="ECO:0000256" key="1">
    <source>
        <dbReference type="ARBA" id="ARBA00023015"/>
    </source>
</evidence>
<name>A0ABZ0B829_9SPHN</name>
<keyword evidence="6" id="KW-1185">Reference proteome</keyword>
<dbReference type="RefSeq" id="WP_313915139.1">
    <property type="nucleotide sequence ID" value="NZ_CP135076.1"/>
</dbReference>